<reference evidence="1 2" key="1">
    <citation type="journal article" date="2020" name="ISME J.">
        <title>Uncovering the hidden diversity of litter-decomposition mechanisms in mushroom-forming fungi.</title>
        <authorList>
            <person name="Floudas D."/>
            <person name="Bentzer J."/>
            <person name="Ahren D."/>
            <person name="Johansson T."/>
            <person name="Persson P."/>
            <person name="Tunlid A."/>
        </authorList>
    </citation>
    <scope>NUCLEOTIDE SEQUENCE [LARGE SCALE GENOMIC DNA]</scope>
    <source>
        <strain evidence="1 2">CBS 406.79</strain>
    </source>
</reference>
<proteinExistence type="predicted"/>
<sequence>MSILELSYLSADAISTSSADEQLQPVQQFRLLTEHDFLGRPDALDYYWGLPKGTMNLFSELNLVSVRADIAQLLWAKRLALVPSLDLIPPMLQLLGDNLFCDTDSRRLCFEVRALPFDFTKISYFEAGVSRERVRLQIISFE</sequence>
<organism evidence="1 2">
    <name type="scientific">Collybiopsis confluens</name>
    <dbReference type="NCBI Taxonomy" id="2823264"/>
    <lineage>
        <taxon>Eukaryota</taxon>
        <taxon>Fungi</taxon>
        <taxon>Dikarya</taxon>
        <taxon>Basidiomycota</taxon>
        <taxon>Agaricomycotina</taxon>
        <taxon>Agaricomycetes</taxon>
        <taxon>Agaricomycetidae</taxon>
        <taxon>Agaricales</taxon>
        <taxon>Marasmiineae</taxon>
        <taxon>Omphalotaceae</taxon>
        <taxon>Collybiopsis</taxon>
    </lineage>
</organism>
<evidence type="ECO:0000313" key="2">
    <source>
        <dbReference type="Proteomes" id="UP000518752"/>
    </source>
</evidence>
<gene>
    <name evidence="1" type="ORF">D9757_009500</name>
</gene>
<dbReference type="Proteomes" id="UP000518752">
    <property type="component" value="Unassembled WGS sequence"/>
</dbReference>
<evidence type="ECO:0000313" key="1">
    <source>
        <dbReference type="EMBL" id="KAF5376802.1"/>
    </source>
</evidence>
<protein>
    <submittedName>
        <fullName evidence="1">Uncharacterized protein</fullName>
    </submittedName>
</protein>
<comment type="caution">
    <text evidence="1">The sequence shown here is derived from an EMBL/GenBank/DDBJ whole genome shotgun (WGS) entry which is preliminary data.</text>
</comment>
<name>A0A8H5H501_9AGAR</name>
<dbReference type="EMBL" id="JAACJN010000088">
    <property type="protein sequence ID" value="KAF5376802.1"/>
    <property type="molecule type" value="Genomic_DNA"/>
</dbReference>
<dbReference type="AlphaFoldDB" id="A0A8H5H501"/>
<keyword evidence="2" id="KW-1185">Reference proteome</keyword>
<accession>A0A8H5H501</accession>